<accession>A0A0C3EYV9</accession>
<feature type="compositionally biased region" description="Basic and acidic residues" evidence="1">
    <location>
        <begin position="598"/>
        <end position="616"/>
    </location>
</feature>
<evidence type="ECO:0000256" key="1">
    <source>
        <dbReference type="SAM" id="MobiDB-lite"/>
    </source>
</evidence>
<proteinExistence type="predicted"/>
<feature type="region of interest" description="Disordered" evidence="1">
    <location>
        <begin position="551"/>
        <end position="616"/>
    </location>
</feature>
<dbReference type="HOGENOM" id="CLU_021112_0_0_1"/>
<protein>
    <submittedName>
        <fullName evidence="2">Uncharacterized protein</fullName>
    </submittedName>
</protein>
<evidence type="ECO:0000313" key="2">
    <source>
        <dbReference type="EMBL" id="KIM77710.1"/>
    </source>
</evidence>
<dbReference type="AlphaFoldDB" id="A0A0C3EYV9"/>
<dbReference type="Proteomes" id="UP000054166">
    <property type="component" value="Unassembled WGS sequence"/>
</dbReference>
<keyword evidence="3" id="KW-1185">Reference proteome</keyword>
<evidence type="ECO:0000313" key="3">
    <source>
        <dbReference type="Proteomes" id="UP000054166"/>
    </source>
</evidence>
<gene>
    <name evidence="2" type="ORF">PILCRDRAFT_825156</name>
</gene>
<feature type="compositionally biased region" description="Polar residues" evidence="1">
    <location>
        <begin position="553"/>
        <end position="576"/>
    </location>
</feature>
<organism evidence="2 3">
    <name type="scientific">Piloderma croceum (strain F 1598)</name>
    <dbReference type="NCBI Taxonomy" id="765440"/>
    <lineage>
        <taxon>Eukaryota</taxon>
        <taxon>Fungi</taxon>
        <taxon>Dikarya</taxon>
        <taxon>Basidiomycota</taxon>
        <taxon>Agaricomycotina</taxon>
        <taxon>Agaricomycetes</taxon>
        <taxon>Agaricomycetidae</taxon>
        <taxon>Atheliales</taxon>
        <taxon>Atheliaceae</taxon>
        <taxon>Piloderma</taxon>
    </lineage>
</organism>
<reference evidence="2 3" key="1">
    <citation type="submission" date="2014-04" db="EMBL/GenBank/DDBJ databases">
        <authorList>
            <consortium name="DOE Joint Genome Institute"/>
            <person name="Kuo A."/>
            <person name="Tarkka M."/>
            <person name="Buscot F."/>
            <person name="Kohler A."/>
            <person name="Nagy L.G."/>
            <person name="Floudas D."/>
            <person name="Copeland A."/>
            <person name="Barry K.W."/>
            <person name="Cichocki N."/>
            <person name="Veneault-Fourrey C."/>
            <person name="LaButti K."/>
            <person name="Lindquist E.A."/>
            <person name="Lipzen A."/>
            <person name="Lundell T."/>
            <person name="Morin E."/>
            <person name="Murat C."/>
            <person name="Sun H."/>
            <person name="Tunlid A."/>
            <person name="Henrissat B."/>
            <person name="Grigoriev I.V."/>
            <person name="Hibbett D.S."/>
            <person name="Martin F."/>
            <person name="Nordberg H.P."/>
            <person name="Cantor M.N."/>
            <person name="Hua S.X."/>
        </authorList>
    </citation>
    <scope>NUCLEOTIDE SEQUENCE [LARGE SCALE GENOMIC DNA]</scope>
    <source>
        <strain evidence="2 3">F 1598</strain>
    </source>
</reference>
<reference evidence="3" key="2">
    <citation type="submission" date="2015-01" db="EMBL/GenBank/DDBJ databases">
        <title>Evolutionary Origins and Diversification of the Mycorrhizal Mutualists.</title>
        <authorList>
            <consortium name="DOE Joint Genome Institute"/>
            <consortium name="Mycorrhizal Genomics Consortium"/>
            <person name="Kohler A."/>
            <person name="Kuo A."/>
            <person name="Nagy L.G."/>
            <person name="Floudas D."/>
            <person name="Copeland A."/>
            <person name="Barry K.W."/>
            <person name="Cichocki N."/>
            <person name="Veneault-Fourrey C."/>
            <person name="LaButti K."/>
            <person name="Lindquist E.A."/>
            <person name="Lipzen A."/>
            <person name="Lundell T."/>
            <person name="Morin E."/>
            <person name="Murat C."/>
            <person name="Riley R."/>
            <person name="Ohm R."/>
            <person name="Sun H."/>
            <person name="Tunlid A."/>
            <person name="Henrissat B."/>
            <person name="Grigoriev I.V."/>
            <person name="Hibbett D.S."/>
            <person name="Martin F."/>
        </authorList>
    </citation>
    <scope>NUCLEOTIDE SEQUENCE [LARGE SCALE GENOMIC DNA]</scope>
    <source>
        <strain evidence="3">F 1598</strain>
    </source>
</reference>
<dbReference type="STRING" id="765440.A0A0C3EYV9"/>
<name>A0A0C3EYV9_PILCF</name>
<dbReference type="OrthoDB" id="4137658at2759"/>
<dbReference type="InParanoid" id="A0A0C3EYV9"/>
<sequence>MGETTAGEPSPTTQEQLVSANAAALISDGLGDLTSRIANIAAVINPKKEHNHDFPDDTHSGDGQSHYTLVQDDNQAWASFLGIPEHDPLSNHVCTVVDYLKAHKRVRLELRWGHQEYFSKYLVARCWRKMHARINCWSSHGYIFILGRIRNEELRNVVSTNSHKISTKFTDRHNRELAVTVTGMVENGSMKSLLELSRCSNGWDFTPLLTSFNRMKNDQPHEDDSVYDQTTCFAFHQLLIATILAYGKALGALSKASERTQRNMEDLVTKCGSVQLCGNLLSKIASSRMLRQHLIACKAFLSIPTFDGSDTYRRYTKFPVVDDSSSLVGDPNSAVEDIDVEGDESLNTVFLQWVCLQASYWLDLAALSRTFGSSDPAQQVPEIILFAVKHTESGIKPLLRDSLKTTLNDLIGHNCDHPFDIDKVRGIIQEKGVDLREYIGPIHCEIIMASLAILADNLPAADTKYAVLANLIRSMDQNFIVVSKRCCPICWELLDILRGETDRFRVRGRHATLFPVELPEWLSPGVMDEMIIRFQEILYDEILHMLKFETSDNRPPSRQSISNLSTGSHTNETPLQTDKIRMNNFMAQLGDKGNLFNEPDKELRDSSESLAKDKAG</sequence>
<dbReference type="EMBL" id="KN833022">
    <property type="protein sequence ID" value="KIM77710.1"/>
    <property type="molecule type" value="Genomic_DNA"/>
</dbReference>